<dbReference type="EMBL" id="FR872643">
    <property type="protein sequence ID" value="CCB90950.1"/>
    <property type="molecule type" value="Genomic_DNA"/>
</dbReference>
<keyword evidence="4" id="KW-0170">Cobalt</keyword>
<evidence type="ECO:0000256" key="1">
    <source>
        <dbReference type="ARBA" id="ARBA00001922"/>
    </source>
</evidence>
<dbReference type="GO" id="GO:0031419">
    <property type="term" value="F:cobalamin binding"/>
    <property type="evidence" value="ECO:0007669"/>
    <property type="project" value="UniProtKB-KW"/>
</dbReference>
<evidence type="ECO:0000313" key="5">
    <source>
        <dbReference type="EMBL" id="CCB90950.1"/>
    </source>
</evidence>
<dbReference type="SUPFAM" id="SSF51998">
    <property type="entry name" value="PFL-like glycyl radical enzymes"/>
    <property type="match status" value="1"/>
</dbReference>
<dbReference type="PANTHER" id="PTHR43371">
    <property type="entry name" value="VITAMIN B12-DEPENDENT RIBONUCLEOTIDE REDUCTASE"/>
    <property type="match status" value="1"/>
</dbReference>
<dbReference type="InterPro" id="IPR050862">
    <property type="entry name" value="RdRp_reductase_class-2"/>
</dbReference>
<dbReference type="GO" id="GO:0004748">
    <property type="term" value="F:ribonucleoside-diphosphate reductase activity, thioredoxin disulfide as acceptor"/>
    <property type="evidence" value="ECO:0007669"/>
    <property type="project" value="InterPro"/>
</dbReference>
<dbReference type="InterPro" id="IPR013345">
    <property type="entry name" value="RTP_Rdtase_AdoCbl-dep"/>
</dbReference>
<reference evidence="5" key="1">
    <citation type="submission" date="2011-05" db="EMBL/GenBank/DDBJ databases">
        <title>Unity in variety -- the pan-genome of the Chlamydiae.</title>
        <authorList>
            <person name="Collingro A."/>
            <person name="Tischler P."/>
            <person name="Weinmaier T."/>
            <person name="Penz T."/>
            <person name="Heinz E."/>
            <person name="Brunham R.C."/>
            <person name="Read T.D."/>
            <person name="Bavoil P.M."/>
            <person name="Sachse K."/>
            <person name="Kahane S."/>
            <person name="Friedman M.G."/>
            <person name="Rattei T."/>
            <person name="Myers G.S.A."/>
            <person name="Horn M."/>
        </authorList>
    </citation>
    <scope>NUCLEOTIDE SEQUENCE</scope>
    <source>
        <strain evidence="5">2032/99</strain>
    </source>
</reference>
<dbReference type="PANTHER" id="PTHR43371:SF1">
    <property type="entry name" value="RIBONUCLEOSIDE-DIPHOSPHATE REDUCTASE"/>
    <property type="match status" value="1"/>
</dbReference>
<dbReference type="EC" id="1.17.4.2" evidence="5"/>
<protein>
    <submittedName>
        <fullName evidence="5">Ribonucleoside triphosphate reductase</fullName>
        <ecNumber evidence="5">1.17.4.2</ecNumber>
    </submittedName>
</protein>
<keyword evidence="3 5" id="KW-0560">Oxidoreductase</keyword>
<comment type="cofactor">
    <cofactor evidence="1">
        <name>adenosylcob(III)alamin</name>
        <dbReference type="ChEBI" id="CHEBI:18408"/>
    </cofactor>
</comment>
<dbReference type="Gene3D" id="3.30.1620.10">
    <property type="entry name" value="b-12 dependent (class ii) ribonucleotide reductase, Chain A, Domain 2"/>
    <property type="match status" value="1"/>
</dbReference>
<dbReference type="NCBIfam" id="TIGR02505">
    <property type="entry name" value="RTPR"/>
    <property type="match status" value="1"/>
</dbReference>
<sequence length="684" mass="77797">MLNILQQGREKQEMVKPTARAMATSLRTYHRPIKEGESVLESWDEVVGRVISHQRWLWERALGRTLSERESHELEECRQLITNRQMAPAGRTLWLGGTELSRKRESSMFNCSFTFVETVYDLVDVLWLLLQGCGVGFKPITGTLNGFRRPLQEIKVIRSNRAGKGGVVHNVETYDPETHTWTIKVGDSAIAWAKAIGKLVAGKFPAKSLILDFSEIRPAGTRLKGYGWISSGDEQIAKAFKAIAQILSDRSDQLLTRMDILDIVNWLGTILSSRRSAQIALFEYGQPEWEDFSLAKKEWWITGNAHRQQSNNSLLFRQKPTRGELENVFEIMLDAGGSEPGIINAEEAERRAPWFKGCNPCVEILLGNKSFCNLTEVNVLSFKGDKVGLERALFLAGRMNYRQTMVDLRDEILQEAWHLNNEFLHLCGVGLTGIRARSDLTAYDYKRMRNITVSAAYSMANELDSPLPKNVTCIKPSGTLSKIMGTEDWGEVPEGVHMPLGKYLFNNITYSKHDPLVGKFRVAGYSVIEKPYEPESVLVKFPVKFESVPFARKTVTRKNGKVEEVDVNADTAVEQLEWYKLLQETWCEQNVSNTISYDPSEVPQIIDWFMENWDSYVGASFIFRNDPTKNAEDLGYAYLPQEVVTKEAYEEYVSQLKEIDYSGLEMRDEELQEEMCLNGACPVR</sequence>
<keyword evidence="2" id="KW-0846">Cobalamin</keyword>
<evidence type="ECO:0000256" key="4">
    <source>
        <dbReference type="ARBA" id="ARBA00023285"/>
    </source>
</evidence>
<name>F8LBT6_9BACT</name>
<accession>F8LBT6</accession>
<gene>
    <name evidence="5" type="primary">nrdD</name>
    <name evidence="5" type="ORF">WCH_AH04460</name>
</gene>
<dbReference type="AlphaFoldDB" id="F8LBT6"/>
<evidence type="ECO:0000256" key="2">
    <source>
        <dbReference type="ARBA" id="ARBA00022628"/>
    </source>
</evidence>
<dbReference type="GO" id="GO:0008998">
    <property type="term" value="F:ribonucleoside-triphosphate reductase (thioredoxin) activity"/>
    <property type="evidence" value="ECO:0007669"/>
    <property type="project" value="UniProtKB-EC"/>
</dbReference>
<evidence type="ECO:0000256" key="3">
    <source>
        <dbReference type="ARBA" id="ARBA00023002"/>
    </source>
</evidence>
<dbReference type="GO" id="GO:0000166">
    <property type="term" value="F:nucleotide binding"/>
    <property type="evidence" value="ECO:0007669"/>
    <property type="project" value="InterPro"/>
</dbReference>
<organism evidence="5">
    <name type="scientific">Waddlia chondrophila 2032/99</name>
    <dbReference type="NCBI Taxonomy" id="765953"/>
    <lineage>
        <taxon>Bacteria</taxon>
        <taxon>Pseudomonadati</taxon>
        <taxon>Chlamydiota</taxon>
        <taxon>Chlamydiia</taxon>
        <taxon>Parachlamydiales</taxon>
        <taxon>Waddliaceae</taxon>
        <taxon>Waddlia</taxon>
    </lineage>
</organism>
<dbReference type="Gene3D" id="3.90.1390.10">
    <property type="entry name" value="b-12 dependent (class ii) ribonucleotide reductase, chain A, domain 3"/>
    <property type="match status" value="1"/>
</dbReference>
<dbReference type="GO" id="GO:0006260">
    <property type="term" value="P:DNA replication"/>
    <property type="evidence" value="ECO:0007669"/>
    <property type="project" value="InterPro"/>
</dbReference>
<proteinExistence type="predicted"/>
<dbReference type="Gene3D" id="3.20.70.20">
    <property type="match status" value="1"/>
</dbReference>